<name>A0A2H0B7T6_9BACT</name>
<dbReference type="PANTHER" id="PTHR21485:SF6">
    <property type="entry name" value="N-ACYLNEURAMINATE CYTIDYLYLTRANSFERASE-RELATED"/>
    <property type="match status" value="1"/>
</dbReference>
<organism evidence="1 2">
    <name type="scientific">Candidatus Beckwithbacteria bacterium CG23_combo_of_CG06-09_8_20_14_all_34_8</name>
    <dbReference type="NCBI Taxonomy" id="1974497"/>
    <lineage>
        <taxon>Bacteria</taxon>
        <taxon>Candidatus Beckwithiibacteriota</taxon>
    </lineage>
</organism>
<comment type="caution">
    <text evidence="1">The sequence shown here is derived from an EMBL/GenBank/DDBJ whole genome shotgun (WGS) entry which is preliminary data.</text>
</comment>
<dbReference type="Pfam" id="PF02348">
    <property type="entry name" value="CTP_transf_3"/>
    <property type="match status" value="1"/>
</dbReference>
<dbReference type="CDD" id="cd02513">
    <property type="entry name" value="CMP-NeuAc_Synthase"/>
    <property type="match status" value="1"/>
</dbReference>
<dbReference type="SUPFAM" id="SSF53448">
    <property type="entry name" value="Nucleotide-diphospho-sugar transferases"/>
    <property type="match status" value="1"/>
</dbReference>
<dbReference type="InterPro" id="IPR029044">
    <property type="entry name" value="Nucleotide-diphossugar_trans"/>
</dbReference>
<accession>A0A2H0B7T6</accession>
<evidence type="ECO:0000313" key="2">
    <source>
        <dbReference type="Proteomes" id="UP000229459"/>
    </source>
</evidence>
<dbReference type="InterPro" id="IPR050793">
    <property type="entry name" value="CMP-NeuNAc_synthase"/>
</dbReference>
<dbReference type="InterPro" id="IPR003329">
    <property type="entry name" value="Cytidylyl_trans"/>
</dbReference>
<evidence type="ECO:0000313" key="1">
    <source>
        <dbReference type="EMBL" id="PIP53110.1"/>
    </source>
</evidence>
<protein>
    <submittedName>
        <fullName evidence="1">CMP-N-acetlyneuraminic acid synthetase</fullName>
    </submittedName>
</protein>
<gene>
    <name evidence="1" type="ORF">COX08_02745</name>
</gene>
<dbReference type="Gene3D" id="3.90.550.10">
    <property type="entry name" value="Spore Coat Polysaccharide Biosynthesis Protein SpsA, Chain A"/>
    <property type="match status" value="1"/>
</dbReference>
<dbReference type="EMBL" id="PCSR01000066">
    <property type="protein sequence ID" value="PIP53110.1"/>
    <property type="molecule type" value="Genomic_DNA"/>
</dbReference>
<dbReference type="AlphaFoldDB" id="A0A2H0B7T6"/>
<proteinExistence type="predicted"/>
<dbReference type="PANTHER" id="PTHR21485">
    <property type="entry name" value="HAD SUPERFAMILY MEMBERS CMAS AND KDSC"/>
    <property type="match status" value="1"/>
</dbReference>
<sequence>MKNIPFLGFIPAKKNSKRLPNKHHKLLCGIPIVQHTLQAAKDALLLDDIFISTDDKKIVQYAENIGIVVGSLRPQNIAKDTTPILDVIKYSVEKLENKGNKVSNIVLLQPTSPLRNANHIDQAIQYYKETNADTLSSVSLDKNYPWLWKLSADRIIPLCSYEEMAKQRHENPIVYAENGAIFIFNRKLLDKNTIYGNKVVPFILDVKSSVDIDTEEDFKFAQFLAEK</sequence>
<dbReference type="GO" id="GO:0008781">
    <property type="term" value="F:N-acylneuraminate cytidylyltransferase activity"/>
    <property type="evidence" value="ECO:0007669"/>
    <property type="project" value="TreeGrafter"/>
</dbReference>
<reference evidence="1 2" key="1">
    <citation type="submission" date="2017-09" db="EMBL/GenBank/DDBJ databases">
        <title>Depth-based differentiation of microbial function through sediment-hosted aquifers and enrichment of novel symbionts in the deep terrestrial subsurface.</title>
        <authorList>
            <person name="Probst A.J."/>
            <person name="Ladd B."/>
            <person name="Jarett J.K."/>
            <person name="Geller-Mcgrath D.E."/>
            <person name="Sieber C.M."/>
            <person name="Emerson J.B."/>
            <person name="Anantharaman K."/>
            <person name="Thomas B.C."/>
            <person name="Malmstrom R."/>
            <person name="Stieglmeier M."/>
            <person name="Klingl A."/>
            <person name="Woyke T."/>
            <person name="Ryan C.M."/>
            <person name="Banfield J.F."/>
        </authorList>
    </citation>
    <scope>NUCLEOTIDE SEQUENCE [LARGE SCALE GENOMIC DNA]</scope>
    <source>
        <strain evidence="1">CG23_combo_of_CG06-09_8_20_14_all_34_8</strain>
    </source>
</reference>
<dbReference type="Proteomes" id="UP000229459">
    <property type="component" value="Unassembled WGS sequence"/>
</dbReference>